<dbReference type="PANTHER" id="PTHR46470:SF4">
    <property type="entry name" value="5-AMINO-6-(5-PHOSPHO-D-RIBITYLAMINO)URACIL PHOSPHATASE YIGB"/>
    <property type="match status" value="1"/>
</dbReference>
<dbReference type="InterPro" id="IPR051400">
    <property type="entry name" value="HAD-like_hydrolase"/>
</dbReference>
<dbReference type="RefSeq" id="WP_153666318.1">
    <property type="nucleotide sequence ID" value="NZ_JAAIKR010000026.1"/>
</dbReference>
<protein>
    <submittedName>
        <fullName evidence="4">HAD-IA family hydrolase</fullName>
    </submittedName>
</protein>
<dbReference type="Gene3D" id="1.20.120.1600">
    <property type="match status" value="1"/>
</dbReference>
<comment type="caution">
    <text evidence="4">The sequence shown here is derived from an EMBL/GenBank/DDBJ whole genome shotgun (WGS) entry which is preliminary data.</text>
</comment>
<dbReference type="EMBL" id="JAAIKR010000026">
    <property type="protein sequence ID" value="MBR9729612.1"/>
    <property type="molecule type" value="Genomic_DNA"/>
</dbReference>
<proteinExistence type="predicted"/>
<dbReference type="InterPro" id="IPR023214">
    <property type="entry name" value="HAD_sf"/>
</dbReference>
<evidence type="ECO:0000256" key="2">
    <source>
        <dbReference type="ARBA" id="ARBA00022801"/>
    </source>
</evidence>
<dbReference type="SFLD" id="SFLDG01129">
    <property type="entry name" value="C1.5:_HAD__Beta-PGM__Phosphata"/>
    <property type="match status" value="1"/>
</dbReference>
<dbReference type="GO" id="GO:0016787">
    <property type="term" value="F:hydrolase activity"/>
    <property type="evidence" value="ECO:0007669"/>
    <property type="project" value="UniProtKB-KW"/>
</dbReference>
<dbReference type="NCBIfam" id="TIGR01549">
    <property type="entry name" value="HAD-SF-IA-v1"/>
    <property type="match status" value="1"/>
</dbReference>
<evidence type="ECO:0000256" key="3">
    <source>
        <dbReference type="ARBA" id="ARBA00022842"/>
    </source>
</evidence>
<dbReference type="Gene3D" id="3.40.50.1000">
    <property type="entry name" value="HAD superfamily/HAD-like"/>
    <property type="match status" value="1"/>
</dbReference>
<keyword evidence="3" id="KW-0460">Magnesium</keyword>
<keyword evidence="2 4" id="KW-0378">Hydrolase</keyword>
<evidence type="ECO:0000313" key="4">
    <source>
        <dbReference type="EMBL" id="MBR9729612.1"/>
    </source>
</evidence>
<dbReference type="InterPro" id="IPR006439">
    <property type="entry name" value="HAD-SF_hydro_IA"/>
</dbReference>
<evidence type="ECO:0000256" key="1">
    <source>
        <dbReference type="ARBA" id="ARBA00001946"/>
    </source>
</evidence>
<dbReference type="InterPro" id="IPR036412">
    <property type="entry name" value="HAD-like_sf"/>
</dbReference>
<comment type="cofactor">
    <cofactor evidence="1">
        <name>Mg(2+)</name>
        <dbReference type="ChEBI" id="CHEBI:18420"/>
    </cofactor>
</comment>
<reference evidence="4 5" key="1">
    <citation type="submission" date="2020-02" db="EMBL/GenBank/DDBJ databases">
        <title>Shewanella WXL01 sp. nov., a marine bacterium isolated from green algae in Luhuitou Fringing Reef (Northern South China Sea).</title>
        <authorList>
            <person name="Wang X."/>
        </authorList>
    </citation>
    <scope>NUCLEOTIDE SEQUENCE [LARGE SCALE GENOMIC DNA]</scope>
    <source>
        <strain evidence="4 5">MCCC 1A01895</strain>
    </source>
</reference>
<gene>
    <name evidence="4" type="ORF">G3R48_16710</name>
</gene>
<dbReference type="PANTHER" id="PTHR46470">
    <property type="entry name" value="N-ACYLNEURAMINATE-9-PHOSPHATASE"/>
    <property type="match status" value="1"/>
</dbReference>
<keyword evidence="5" id="KW-1185">Reference proteome</keyword>
<accession>A0ABS5I6F7</accession>
<dbReference type="SFLD" id="SFLDS00003">
    <property type="entry name" value="Haloacid_Dehalogenase"/>
    <property type="match status" value="1"/>
</dbReference>
<dbReference type="SUPFAM" id="SSF56784">
    <property type="entry name" value="HAD-like"/>
    <property type="match status" value="1"/>
</dbReference>
<organism evidence="4 5">
    <name type="scientific">Shewanella intestini</name>
    <dbReference type="NCBI Taxonomy" id="2017544"/>
    <lineage>
        <taxon>Bacteria</taxon>
        <taxon>Pseudomonadati</taxon>
        <taxon>Pseudomonadota</taxon>
        <taxon>Gammaproteobacteria</taxon>
        <taxon>Alteromonadales</taxon>
        <taxon>Shewanellaceae</taxon>
        <taxon>Shewanella</taxon>
    </lineage>
</organism>
<evidence type="ECO:0000313" key="5">
    <source>
        <dbReference type="Proteomes" id="UP000811844"/>
    </source>
</evidence>
<sequence length="245" mass="27106">MIFYQRLRPFQAISFDLDDTLYNNYPYIVQAEQALLKFMSSEFDKLSSWDAATWRKLKIGVIKQMPHLAHDTGAARFNTLKTGLELVGYQADIAHQGAQAGLEHFLYHRSNFSVDDSVLATLTNLAKHVPLVGISNGNVDSARIGLASVFEFVQHPGNGLKMKPAIDMFNHSAAALGIKASEFLHVGDSYKADVQGARRANAQVAWLNPAMGRKPRTCATGQLPNVCINHIDELVQLMHFATPAR</sequence>
<name>A0ABS5I6F7_9GAMM</name>
<dbReference type="Proteomes" id="UP000811844">
    <property type="component" value="Unassembled WGS sequence"/>
</dbReference>
<dbReference type="Pfam" id="PF00702">
    <property type="entry name" value="Hydrolase"/>
    <property type="match status" value="1"/>
</dbReference>